<reference evidence="1 2" key="1">
    <citation type="submission" date="2019-05" db="EMBL/GenBank/DDBJ databases">
        <title>Another draft genome of Portunus trituberculatus and its Hox gene families provides insights of decapod evolution.</title>
        <authorList>
            <person name="Jeong J.-H."/>
            <person name="Song I."/>
            <person name="Kim S."/>
            <person name="Choi T."/>
            <person name="Kim D."/>
            <person name="Ryu S."/>
            <person name="Kim W."/>
        </authorList>
    </citation>
    <scope>NUCLEOTIDE SEQUENCE [LARGE SCALE GENOMIC DNA]</scope>
    <source>
        <tissue evidence="1">Muscle</tissue>
    </source>
</reference>
<name>A0A5B7CFV8_PORTR</name>
<proteinExistence type="predicted"/>
<gene>
    <name evidence="1" type="ORF">E2C01_001026</name>
</gene>
<protein>
    <submittedName>
        <fullName evidence="1">Uncharacterized protein</fullName>
    </submittedName>
</protein>
<comment type="caution">
    <text evidence="1">The sequence shown here is derived from an EMBL/GenBank/DDBJ whole genome shotgun (WGS) entry which is preliminary data.</text>
</comment>
<dbReference type="AlphaFoldDB" id="A0A5B7CFV8"/>
<dbReference type="EMBL" id="VSRR010000030">
    <property type="protein sequence ID" value="MPC08439.1"/>
    <property type="molecule type" value="Genomic_DNA"/>
</dbReference>
<evidence type="ECO:0000313" key="2">
    <source>
        <dbReference type="Proteomes" id="UP000324222"/>
    </source>
</evidence>
<evidence type="ECO:0000313" key="1">
    <source>
        <dbReference type="EMBL" id="MPC08439.1"/>
    </source>
</evidence>
<sequence>MEVGAEEEGRRVWEVVGKKEEKERLAVDTGGRKRDSRVSIRKRDVAEGGAGAEETTEEIMIEVQVLEEGEEH</sequence>
<dbReference type="Proteomes" id="UP000324222">
    <property type="component" value="Unassembled WGS sequence"/>
</dbReference>
<accession>A0A5B7CFV8</accession>
<keyword evidence="2" id="KW-1185">Reference proteome</keyword>
<organism evidence="1 2">
    <name type="scientific">Portunus trituberculatus</name>
    <name type="common">Swimming crab</name>
    <name type="synonym">Neptunus trituberculatus</name>
    <dbReference type="NCBI Taxonomy" id="210409"/>
    <lineage>
        <taxon>Eukaryota</taxon>
        <taxon>Metazoa</taxon>
        <taxon>Ecdysozoa</taxon>
        <taxon>Arthropoda</taxon>
        <taxon>Crustacea</taxon>
        <taxon>Multicrustacea</taxon>
        <taxon>Malacostraca</taxon>
        <taxon>Eumalacostraca</taxon>
        <taxon>Eucarida</taxon>
        <taxon>Decapoda</taxon>
        <taxon>Pleocyemata</taxon>
        <taxon>Brachyura</taxon>
        <taxon>Eubrachyura</taxon>
        <taxon>Portunoidea</taxon>
        <taxon>Portunidae</taxon>
        <taxon>Portuninae</taxon>
        <taxon>Portunus</taxon>
    </lineage>
</organism>